<feature type="region of interest" description="Disordered" evidence="1">
    <location>
        <begin position="1"/>
        <end position="27"/>
    </location>
</feature>
<evidence type="ECO:0000313" key="2">
    <source>
        <dbReference type="EMBL" id="OWK63072.1"/>
    </source>
</evidence>
<accession>A0A218VBW6</accession>
<dbReference type="Pfam" id="PF17732">
    <property type="entry name" value="DUF5571"/>
    <property type="match status" value="2"/>
</dbReference>
<keyword evidence="3" id="KW-1185">Reference proteome</keyword>
<evidence type="ECO:0000256" key="1">
    <source>
        <dbReference type="SAM" id="MobiDB-lite"/>
    </source>
</evidence>
<gene>
    <name evidence="2" type="ORF">RLOC_00000610</name>
</gene>
<feature type="region of interest" description="Disordered" evidence="1">
    <location>
        <begin position="235"/>
        <end position="304"/>
    </location>
</feature>
<dbReference type="Proteomes" id="UP000197619">
    <property type="component" value="Unassembled WGS sequence"/>
</dbReference>
<feature type="compositionally biased region" description="Acidic residues" evidence="1">
    <location>
        <begin position="62"/>
        <end position="81"/>
    </location>
</feature>
<organism evidence="2 3">
    <name type="scientific">Lonchura striata</name>
    <name type="common">white-rumped munia</name>
    <dbReference type="NCBI Taxonomy" id="40157"/>
    <lineage>
        <taxon>Eukaryota</taxon>
        <taxon>Metazoa</taxon>
        <taxon>Chordata</taxon>
        <taxon>Craniata</taxon>
        <taxon>Vertebrata</taxon>
        <taxon>Euteleostomi</taxon>
        <taxon>Archelosauria</taxon>
        <taxon>Archosauria</taxon>
        <taxon>Dinosauria</taxon>
        <taxon>Saurischia</taxon>
        <taxon>Theropoda</taxon>
        <taxon>Coelurosauria</taxon>
        <taxon>Aves</taxon>
        <taxon>Neognathae</taxon>
        <taxon>Neoaves</taxon>
        <taxon>Telluraves</taxon>
        <taxon>Australaves</taxon>
        <taxon>Passeriformes</taxon>
        <taxon>Passeroidea</taxon>
        <taxon>Estrildidae</taxon>
        <taxon>Estrildinae</taxon>
        <taxon>Lonchura</taxon>
    </lineage>
</organism>
<dbReference type="EMBL" id="MUZQ01000017">
    <property type="protein sequence ID" value="OWK63072.1"/>
    <property type="molecule type" value="Genomic_DNA"/>
</dbReference>
<dbReference type="InterPro" id="IPR040943">
    <property type="entry name" value="DUF5571"/>
</dbReference>
<feature type="compositionally biased region" description="Polar residues" evidence="1">
    <location>
        <begin position="1"/>
        <end position="18"/>
    </location>
</feature>
<reference evidence="2 3" key="1">
    <citation type="submission" date="2017-05" db="EMBL/GenBank/DDBJ databases">
        <title>Genome of assembly of the Bengalese finch, Lonchura striata domestica.</title>
        <authorList>
            <person name="Colquitt B.M."/>
            <person name="Brainard M.S."/>
        </authorList>
    </citation>
    <scope>NUCLEOTIDE SEQUENCE [LARGE SCALE GENOMIC DNA]</scope>
    <source>
        <strain evidence="2">White83orange57</strain>
    </source>
</reference>
<name>A0A218VBW6_9PASE</name>
<proteinExistence type="predicted"/>
<evidence type="ECO:0000313" key="3">
    <source>
        <dbReference type="Proteomes" id="UP000197619"/>
    </source>
</evidence>
<feature type="region of interest" description="Disordered" evidence="1">
    <location>
        <begin position="58"/>
        <end position="82"/>
    </location>
</feature>
<protein>
    <submittedName>
        <fullName evidence="2">Uncharacterized protein C12orf50</fullName>
    </submittedName>
</protein>
<sequence length="437" mass="49345">MQHSILANNCSQFSSTVQPHGEDTPLKQDVQGGILHLAHRQDSLRNQDNVLVPIHPPLIINLDDEEDDEEEDEEDDDEEDNYVSNWMPKTVIDIEEERAIRDICYKSGKYEINHSFLKSNASNTGWEEENVSAITCAYTQLNILSVAFPGDGNTIPTRFNNTRKEKESSERKVSIESIPRTDHKSFDNGGGGGFVMQRNTFIDGNRFEALPREKEPITSKYSNVKDTNYTELVKGHHFKEVKENKRISEERRNAANAVTGRGIHTPDPKVKPSYQQRGQSKEDETASSSPYGRDTGRYTHLNSSEPRRSAYVVYRTVTQKPKFSGSAEAMSDSSDTLIETSAHAVFNSHIRLRLFLKLWLKLGNNVYVFPTGKYTSGSSNSPAWKKRNPQAKPFSKFKITTQVTDKNDYNSAFLGELACLCPPRKCKSACKTSSFKT</sequence>
<feature type="compositionally biased region" description="Basic and acidic residues" evidence="1">
    <location>
        <begin position="238"/>
        <end position="253"/>
    </location>
</feature>
<comment type="caution">
    <text evidence="2">The sequence shown here is derived from an EMBL/GenBank/DDBJ whole genome shotgun (WGS) entry which is preliminary data.</text>
</comment>
<dbReference type="AlphaFoldDB" id="A0A218VBW6"/>